<gene>
    <name evidence="2" type="primary">RvY_13707-1</name>
    <name evidence="2" type="synonym">RvY_13707.1</name>
    <name evidence="2" type="ORF">RvY_13707</name>
</gene>
<evidence type="ECO:0000256" key="1">
    <source>
        <dbReference type="SAM" id="MobiDB-lite"/>
    </source>
</evidence>
<feature type="region of interest" description="Disordered" evidence="1">
    <location>
        <begin position="146"/>
        <end position="166"/>
    </location>
</feature>
<dbReference type="PANTHER" id="PTHR46788:SF1">
    <property type="entry name" value="EF-HAND CALCIUM-BINDING DOMAIN-CONTAINING PROTEIN 5"/>
    <property type="match status" value="1"/>
</dbReference>
<dbReference type="PANTHER" id="PTHR46788">
    <property type="entry name" value="EF-HAND CALCIUM-BINDING DOMAIN-CONTAINING PROTEIN 5"/>
    <property type="match status" value="1"/>
</dbReference>
<keyword evidence="3" id="KW-1185">Reference proteome</keyword>
<dbReference type="STRING" id="947166.A0A1D1VNU9"/>
<evidence type="ECO:0000313" key="3">
    <source>
        <dbReference type="Proteomes" id="UP000186922"/>
    </source>
</evidence>
<dbReference type="Proteomes" id="UP000186922">
    <property type="component" value="Unassembled WGS sequence"/>
</dbReference>
<proteinExistence type="predicted"/>
<protein>
    <submittedName>
        <fullName evidence="2">Uncharacterized protein</fullName>
    </submittedName>
</protein>
<dbReference type="EMBL" id="BDGG01000009">
    <property type="protein sequence ID" value="GAV03257.1"/>
    <property type="molecule type" value="Genomic_DNA"/>
</dbReference>
<evidence type="ECO:0000313" key="2">
    <source>
        <dbReference type="EMBL" id="GAV03257.1"/>
    </source>
</evidence>
<organism evidence="2 3">
    <name type="scientific">Ramazzottius varieornatus</name>
    <name type="common">Water bear</name>
    <name type="synonym">Tardigrade</name>
    <dbReference type="NCBI Taxonomy" id="947166"/>
    <lineage>
        <taxon>Eukaryota</taxon>
        <taxon>Metazoa</taxon>
        <taxon>Ecdysozoa</taxon>
        <taxon>Tardigrada</taxon>
        <taxon>Eutardigrada</taxon>
        <taxon>Parachela</taxon>
        <taxon>Hypsibioidea</taxon>
        <taxon>Ramazzottiidae</taxon>
        <taxon>Ramazzottius</taxon>
    </lineage>
</organism>
<dbReference type="OrthoDB" id="199400at2759"/>
<dbReference type="AlphaFoldDB" id="A0A1D1VNU9"/>
<reference evidence="2 3" key="1">
    <citation type="journal article" date="2016" name="Nat. Commun.">
        <title>Extremotolerant tardigrade genome and improved radiotolerance of human cultured cells by tardigrade-unique protein.</title>
        <authorList>
            <person name="Hashimoto T."/>
            <person name="Horikawa D.D."/>
            <person name="Saito Y."/>
            <person name="Kuwahara H."/>
            <person name="Kozuka-Hata H."/>
            <person name="Shin-I T."/>
            <person name="Minakuchi Y."/>
            <person name="Ohishi K."/>
            <person name="Motoyama A."/>
            <person name="Aizu T."/>
            <person name="Enomoto A."/>
            <person name="Kondo K."/>
            <person name="Tanaka S."/>
            <person name="Hara Y."/>
            <person name="Koshikawa S."/>
            <person name="Sagara H."/>
            <person name="Miura T."/>
            <person name="Yokobori S."/>
            <person name="Miyagawa K."/>
            <person name="Suzuki Y."/>
            <person name="Kubo T."/>
            <person name="Oyama M."/>
            <person name="Kohara Y."/>
            <person name="Fujiyama A."/>
            <person name="Arakawa K."/>
            <person name="Katayama T."/>
            <person name="Toyoda A."/>
            <person name="Kunieda T."/>
        </authorList>
    </citation>
    <scope>NUCLEOTIDE SEQUENCE [LARGE SCALE GENOMIC DNA]</scope>
    <source>
        <strain evidence="2 3">YOKOZUNA-1</strain>
    </source>
</reference>
<comment type="caution">
    <text evidence="2">The sequence shown here is derived from an EMBL/GenBank/DDBJ whole genome shotgun (WGS) entry which is preliminary data.</text>
</comment>
<sequence>MAKYNAYQQNYAAYETLAFEGLAGQISLEQKAKFSKKYAKPNLQEVIEAEESRKMKAIDRHQEEEFLKVAMNPSVPQVESVRANARNSIMSPKRSSIFNLQMDRLRIDPMKASDEDSLYDILSGKKPDMDPQSGILSSLDRTRAESSLMMDQVPQSPPLKDAPVAPPEPACAVHDPDSLYSKLFTSVLPLNVSDRPCYGEDSSGLRGVVSSTLTVASEVNVPKVRKPHVDAPFNAQFIGPLDPLARAAGIEDDFAIYPAEEPPVFVKTCCQVSAKPADAQAKSDPKREDSDGLDDYNEKELVELPPTFGPSQPIHRDSKLTGAAGNTQANVVDYRAIFTKCYRNGRRKTRALLEADNTFTRSDVVDDRVTEIATSIPFEPLVQEWFALASGFQEGALRDIDYESLIPLLYLGLEEVVRQAAKRGLLPLGDEPRDEADLIDDPDFDPLELLGVYLLRHNPAHDASWESNPYVHSFRRVVRQIRNEVLLEQPIGGVGDLAKVFAEENISKGGSKVQNGVLSSVLNQSSSKKSRLADGIWDAYEDPAVLLSPEARSTLLKVVAKLSKEDEQTKEMRVDLQLLSTLLLTYVEDIHSLEFPTKGMIWSSGDCFPHTTTLVSNP</sequence>
<name>A0A1D1VNU9_RAMVA</name>
<accession>A0A1D1VNU9</accession>